<organism evidence="2 4">
    <name type="scientific">Adineta steineri</name>
    <dbReference type="NCBI Taxonomy" id="433720"/>
    <lineage>
        <taxon>Eukaryota</taxon>
        <taxon>Metazoa</taxon>
        <taxon>Spiralia</taxon>
        <taxon>Gnathifera</taxon>
        <taxon>Rotifera</taxon>
        <taxon>Eurotatoria</taxon>
        <taxon>Bdelloidea</taxon>
        <taxon>Adinetida</taxon>
        <taxon>Adinetidae</taxon>
        <taxon>Adineta</taxon>
    </lineage>
</organism>
<dbReference type="Proteomes" id="UP000663868">
    <property type="component" value="Unassembled WGS sequence"/>
</dbReference>
<dbReference type="Pfam" id="PF00583">
    <property type="entry name" value="Acetyltransf_1"/>
    <property type="match status" value="1"/>
</dbReference>
<dbReference type="Gene3D" id="3.40.630.30">
    <property type="match status" value="1"/>
</dbReference>
<dbReference type="Proteomes" id="UP000663860">
    <property type="component" value="Unassembled WGS sequence"/>
</dbReference>
<dbReference type="EMBL" id="CAJOBB010002131">
    <property type="protein sequence ID" value="CAF3940839.1"/>
    <property type="molecule type" value="Genomic_DNA"/>
</dbReference>
<sequence>MEQTDLLTHDQIVQNPHLITHHLNIITKDGSEQIIFRPLLYDDVLVLLQFSENLSKTTQRFATYPSYDLQCAQQFCEEINQKDKFRMVAINMNRKIITLFEFNLNISDLDKKRYERYNIKLNDMSDIQFAPCIIDEYQNQHVGTQLLQLMIVLAKRLGKKRMILWNGVLIDNKQAIRFYERNNF</sequence>
<dbReference type="AlphaFoldDB" id="A0A815PSZ5"/>
<proteinExistence type="predicted"/>
<protein>
    <recommendedName>
        <fullName evidence="1">N-acetyltransferase domain-containing protein</fullName>
    </recommendedName>
</protein>
<feature type="domain" description="N-acetyltransferase" evidence="1">
    <location>
        <begin position="135"/>
        <end position="184"/>
    </location>
</feature>
<evidence type="ECO:0000313" key="4">
    <source>
        <dbReference type="Proteomes" id="UP000663860"/>
    </source>
</evidence>
<comment type="caution">
    <text evidence="2">The sequence shown here is derived from an EMBL/GenBank/DDBJ whole genome shotgun (WGS) entry which is preliminary data.</text>
</comment>
<dbReference type="EMBL" id="CAJNOE010001825">
    <property type="protein sequence ID" value="CAF1452705.1"/>
    <property type="molecule type" value="Genomic_DNA"/>
</dbReference>
<evidence type="ECO:0000313" key="2">
    <source>
        <dbReference type="EMBL" id="CAF1452705.1"/>
    </source>
</evidence>
<dbReference type="InterPro" id="IPR000182">
    <property type="entry name" value="GNAT_dom"/>
</dbReference>
<accession>A0A815PSZ5</accession>
<evidence type="ECO:0000259" key="1">
    <source>
        <dbReference type="Pfam" id="PF00583"/>
    </source>
</evidence>
<evidence type="ECO:0000313" key="3">
    <source>
        <dbReference type="EMBL" id="CAF3940839.1"/>
    </source>
</evidence>
<dbReference type="SUPFAM" id="SSF55729">
    <property type="entry name" value="Acyl-CoA N-acyltransferases (Nat)"/>
    <property type="match status" value="1"/>
</dbReference>
<gene>
    <name evidence="2" type="ORF">IZO911_LOCUS42461</name>
    <name evidence="3" type="ORF">KXQ929_LOCUS25026</name>
</gene>
<reference evidence="2" key="1">
    <citation type="submission" date="2021-02" db="EMBL/GenBank/DDBJ databases">
        <authorList>
            <person name="Nowell W R."/>
        </authorList>
    </citation>
    <scope>NUCLEOTIDE SEQUENCE</scope>
</reference>
<name>A0A815PSZ5_9BILA</name>
<dbReference type="CDD" id="cd04301">
    <property type="entry name" value="NAT_SF"/>
    <property type="match status" value="1"/>
</dbReference>
<dbReference type="GO" id="GO:0016747">
    <property type="term" value="F:acyltransferase activity, transferring groups other than amino-acyl groups"/>
    <property type="evidence" value="ECO:0007669"/>
    <property type="project" value="InterPro"/>
</dbReference>
<dbReference type="InterPro" id="IPR016181">
    <property type="entry name" value="Acyl_CoA_acyltransferase"/>
</dbReference>